<dbReference type="AlphaFoldDB" id="A0A1I7RIM6"/>
<dbReference type="PROSITE" id="PS00086">
    <property type="entry name" value="CYTOCHROME_P450"/>
    <property type="match status" value="1"/>
</dbReference>
<dbReference type="CDD" id="cd20628">
    <property type="entry name" value="CYP4"/>
    <property type="match status" value="1"/>
</dbReference>
<dbReference type="FunFam" id="1.10.630.10:FF:000182">
    <property type="entry name" value="Cytochrome P450 3A4"/>
    <property type="match status" value="1"/>
</dbReference>
<dbReference type="Proteomes" id="UP000582659">
    <property type="component" value="Unassembled WGS sequence"/>
</dbReference>
<dbReference type="PRINTS" id="PR00385">
    <property type="entry name" value="P450"/>
</dbReference>
<evidence type="ECO:0000313" key="11">
    <source>
        <dbReference type="Proteomes" id="UP000095284"/>
    </source>
</evidence>
<feature type="binding site" description="axial binding residue" evidence="8">
    <location>
        <position position="457"/>
    </location>
    <ligand>
        <name>heme</name>
        <dbReference type="ChEBI" id="CHEBI:30413"/>
    </ligand>
    <ligandPart>
        <name>Fe</name>
        <dbReference type="ChEBI" id="CHEBI:18248"/>
    </ligandPart>
</feature>
<dbReference type="EMBL" id="CAJFCV020000004">
    <property type="protein sequence ID" value="CAG9118913.1"/>
    <property type="molecule type" value="Genomic_DNA"/>
</dbReference>
<protein>
    <submittedName>
        <fullName evidence="10">(pine wood nematode) hypothetical protein</fullName>
    </submittedName>
</protein>
<dbReference type="SUPFAM" id="SSF48264">
    <property type="entry name" value="Cytochrome P450"/>
    <property type="match status" value="1"/>
</dbReference>
<gene>
    <name evidence="10" type="ORF">BXYJ_LOCUS10396</name>
</gene>
<keyword evidence="6 8" id="KW-0408">Iron</keyword>
<evidence type="ECO:0000256" key="2">
    <source>
        <dbReference type="ARBA" id="ARBA00010617"/>
    </source>
</evidence>
<accession>A0A1I7RIM6</accession>
<evidence type="ECO:0000256" key="9">
    <source>
        <dbReference type="RuleBase" id="RU000461"/>
    </source>
</evidence>
<evidence type="ECO:0000313" key="12">
    <source>
        <dbReference type="Proteomes" id="UP000659654"/>
    </source>
</evidence>
<dbReference type="Gene3D" id="1.10.630.10">
    <property type="entry name" value="Cytochrome P450"/>
    <property type="match status" value="1"/>
</dbReference>
<dbReference type="GO" id="GO:0016705">
    <property type="term" value="F:oxidoreductase activity, acting on paired donors, with incorporation or reduction of molecular oxygen"/>
    <property type="evidence" value="ECO:0007669"/>
    <property type="project" value="InterPro"/>
</dbReference>
<evidence type="ECO:0000256" key="7">
    <source>
        <dbReference type="ARBA" id="ARBA00023033"/>
    </source>
</evidence>
<evidence type="ECO:0000313" key="13">
    <source>
        <dbReference type="WBParaSite" id="BXY_0055800.1"/>
    </source>
</evidence>
<reference evidence="10" key="2">
    <citation type="submission" date="2020-09" db="EMBL/GenBank/DDBJ databases">
        <authorList>
            <person name="Kikuchi T."/>
        </authorList>
    </citation>
    <scope>NUCLEOTIDE SEQUENCE</scope>
    <source>
        <strain evidence="10">Ka4C1</strain>
    </source>
</reference>
<evidence type="ECO:0000256" key="5">
    <source>
        <dbReference type="ARBA" id="ARBA00023002"/>
    </source>
</evidence>
<keyword evidence="3 8" id="KW-0349">Heme</keyword>
<proteinExistence type="inferred from homology"/>
<dbReference type="GO" id="GO:0020037">
    <property type="term" value="F:heme binding"/>
    <property type="evidence" value="ECO:0007669"/>
    <property type="project" value="InterPro"/>
</dbReference>
<dbReference type="GO" id="GO:0005506">
    <property type="term" value="F:iron ion binding"/>
    <property type="evidence" value="ECO:0007669"/>
    <property type="project" value="InterPro"/>
</dbReference>
<keyword evidence="12" id="KW-1185">Reference proteome</keyword>
<keyword evidence="4 8" id="KW-0479">Metal-binding</keyword>
<dbReference type="SMR" id="A0A1I7RIM6"/>
<dbReference type="PANTHER" id="PTHR24291:SF146">
    <property type="entry name" value="CYTOCHROME P450"/>
    <property type="match status" value="1"/>
</dbReference>
<evidence type="ECO:0000256" key="6">
    <source>
        <dbReference type="ARBA" id="ARBA00023004"/>
    </source>
</evidence>
<dbReference type="GO" id="GO:0004497">
    <property type="term" value="F:monooxygenase activity"/>
    <property type="evidence" value="ECO:0007669"/>
    <property type="project" value="UniProtKB-KW"/>
</dbReference>
<evidence type="ECO:0000256" key="4">
    <source>
        <dbReference type="ARBA" id="ARBA00022723"/>
    </source>
</evidence>
<dbReference type="PANTHER" id="PTHR24291">
    <property type="entry name" value="CYTOCHROME P450 FAMILY 4"/>
    <property type="match status" value="1"/>
</dbReference>
<dbReference type="eggNOG" id="KOG0157">
    <property type="taxonomic scope" value="Eukaryota"/>
</dbReference>
<organism evidence="11 13">
    <name type="scientific">Bursaphelenchus xylophilus</name>
    <name type="common">Pinewood nematode worm</name>
    <name type="synonym">Aphelenchoides xylophilus</name>
    <dbReference type="NCBI Taxonomy" id="6326"/>
    <lineage>
        <taxon>Eukaryota</taxon>
        <taxon>Metazoa</taxon>
        <taxon>Ecdysozoa</taxon>
        <taxon>Nematoda</taxon>
        <taxon>Chromadorea</taxon>
        <taxon>Rhabditida</taxon>
        <taxon>Tylenchina</taxon>
        <taxon>Tylenchomorpha</taxon>
        <taxon>Aphelenchoidea</taxon>
        <taxon>Aphelenchoididae</taxon>
        <taxon>Bursaphelenchus</taxon>
    </lineage>
</organism>
<dbReference type="InterPro" id="IPR050196">
    <property type="entry name" value="Cytochrome_P450_Monoox"/>
</dbReference>
<dbReference type="InterPro" id="IPR036396">
    <property type="entry name" value="Cyt_P450_sf"/>
</dbReference>
<keyword evidence="7 9" id="KW-0503">Monooxygenase</keyword>
<sequence>MAGLLWICLLASLYVVLSSYKVLRWLRHQLYVFCKLAEIPGPEGQPLLGIAHKISPDSVLSTYQMEYFFRIFTNAKDAEGILKFYLGPKPVVVLYRAETIKPLMENPAIISKTHEYDYIKDWLGEGLLTSTNEKWRHRRKIITPAFHFASLITFIKCFNRQGDILMQNLTKHAEDGYPFDAYKYFKALALDVICEAAMGVNVSSQTGENAVYVKSVKTLCELLWLRIRSPWLWPKLLWYATGYGVEFDRARRIVTDFTKKVIAERKAQRAQSPKIENNNDNDPNKRTCFLDILLQMQDEFKLTDEDIREEVDTFMFEGHDTVSNCISFFIMNIADREDIQARIRDELDEIFEEDDRDRRVSHADILRMNYLEKCIKETMRMFPLVPMIGRTASEEIKIKGYTIPEGVTVMVAPFAAHRDPNYFHNPDYFDPSHFDEENVASRSPFTYIPFSAGYRNCIGQRFAMMQLKVVLSKIFSRFRVIGAKHQIENRGLTELVLKPNKGCWIRLEERKQISIH</sequence>
<comment type="cofactor">
    <cofactor evidence="1 8">
        <name>heme</name>
        <dbReference type="ChEBI" id="CHEBI:30413"/>
    </cofactor>
</comment>
<evidence type="ECO:0000256" key="1">
    <source>
        <dbReference type="ARBA" id="ARBA00001971"/>
    </source>
</evidence>
<dbReference type="Proteomes" id="UP000095284">
    <property type="component" value="Unplaced"/>
</dbReference>
<evidence type="ECO:0000256" key="3">
    <source>
        <dbReference type="ARBA" id="ARBA00022617"/>
    </source>
</evidence>
<comment type="similarity">
    <text evidence="2 9">Belongs to the cytochrome P450 family.</text>
</comment>
<keyword evidence="5 9" id="KW-0560">Oxidoreductase</keyword>
<reference evidence="13" key="1">
    <citation type="submission" date="2016-11" db="UniProtKB">
        <authorList>
            <consortium name="WormBaseParasite"/>
        </authorList>
    </citation>
    <scope>IDENTIFICATION</scope>
</reference>
<evidence type="ECO:0000256" key="8">
    <source>
        <dbReference type="PIRSR" id="PIRSR602401-1"/>
    </source>
</evidence>
<dbReference type="InterPro" id="IPR017972">
    <property type="entry name" value="Cyt_P450_CS"/>
</dbReference>
<dbReference type="WBParaSite" id="BXY_0055800.1">
    <property type="protein sequence ID" value="BXY_0055800.1"/>
    <property type="gene ID" value="BXY_0055800"/>
</dbReference>
<dbReference type="InterPro" id="IPR002401">
    <property type="entry name" value="Cyt_P450_E_grp-I"/>
</dbReference>
<dbReference type="InterPro" id="IPR001128">
    <property type="entry name" value="Cyt_P450"/>
</dbReference>
<dbReference type="PRINTS" id="PR00463">
    <property type="entry name" value="EP450I"/>
</dbReference>
<evidence type="ECO:0000313" key="10">
    <source>
        <dbReference type="EMBL" id="CAD5228341.1"/>
    </source>
</evidence>
<dbReference type="Pfam" id="PF00067">
    <property type="entry name" value="p450"/>
    <property type="match status" value="1"/>
</dbReference>
<name>A0A1I7RIM6_BURXY</name>
<dbReference type="Proteomes" id="UP000659654">
    <property type="component" value="Unassembled WGS sequence"/>
</dbReference>
<dbReference type="OrthoDB" id="1470350at2759"/>
<dbReference type="EMBL" id="CAJFDI010000004">
    <property type="protein sequence ID" value="CAD5228341.1"/>
    <property type="molecule type" value="Genomic_DNA"/>
</dbReference>